<name>A0A3Q7HJR3_SOLLC</name>
<evidence type="ECO:0000313" key="1">
    <source>
        <dbReference type="EnsemblPlants" id="Solyc08g022020.1.1.1"/>
    </source>
</evidence>
<dbReference type="InParanoid" id="A0A3Q7HJR3"/>
<sequence>MGILSPISKFKSHCKDEMRACCCFLCCPSTVKRDVKKKTKRSRVYSLRP</sequence>
<evidence type="ECO:0000313" key="2">
    <source>
        <dbReference type="Proteomes" id="UP000004994"/>
    </source>
</evidence>
<accession>A0A3Q7HJR3</accession>
<dbReference type="Proteomes" id="UP000004994">
    <property type="component" value="Chromosome 8"/>
</dbReference>
<dbReference type="AlphaFoldDB" id="A0A3Q7HJR3"/>
<protein>
    <submittedName>
        <fullName evidence="1">Uncharacterized protein</fullName>
    </submittedName>
</protein>
<proteinExistence type="predicted"/>
<keyword evidence="2" id="KW-1185">Reference proteome</keyword>
<organism evidence="1">
    <name type="scientific">Solanum lycopersicum</name>
    <name type="common">Tomato</name>
    <name type="synonym">Lycopersicon esculentum</name>
    <dbReference type="NCBI Taxonomy" id="4081"/>
    <lineage>
        <taxon>Eukaryota</taxon>
        <taxon>Viridiplantae</taxon>
        <taxon>Streptophyta</taxon>
        <taxon>Embryophyta</taxon>
        <taxon>Tracheophyta</taxon>
        <taxon>Spermatophyta</taxon>
        <taxon>Magnoliopsida</taxon>
        <taxon>eudicotyledons</taxon>
        <taxon>Gunneridae</taxon>
        <taxon>Pentapetalae</taxon>
        <taxon>asterids</taxon>
        <taxon>lamiids</taxon>
        <taxon>Solanales</taxon>
        <taxon>Solanaceae</taxon>
        <taxon>Solanoideae</taxon>
        <taxon>Solaneae</taxon>
        <taxon>Solanum</taxon>
        <taxon>Solanum subgen. Lycopersicon</taxon>
    </lineage>
</organism>
<dbReference type="EnsemblPlants" id="Solyc08g022020.1.1">
    <property type="protein sequence ID" value="Solyc08g022020.1.1.1"/>
    <property type="gene ID" value="Solyc08g022020.1"/>
</dbReference>
<reference evidence="1" key="1">
    <citation type="journal article" date="2012" name="Nature">
        <title>The tomato genome sequence provides insights into fleshy fruit evolution.</title>
        <authorList>
            <consortium name="Tomato Genome Consortium"/>
        </authorList>
    </citation>
    <scope>NUCLEOTIDE SEQUENCE [LARGE SCALE GENOMIC DNA]</scope>
    <source>
        <strain evidence="1">cv. Heinz 1706</strain>
    </source>
</reference>
<dbReference type="Gramene" id="Solyc08g022020.1.1">
    <property type="protein sequence ID" value="Solyc08g022020.1.1.1"/>
    <property type="gene ID" value="Solyc08g022020.1"/>
</dbReference>
<reference evidence="1" key="2">
    <citation type="submission" date="2019-01" db="UniProtKB">
        <authorList>
            <consortium name="EnsemblPlants"/>
        </authorList>
    </citation>
    <scope>IDENTIFICATION</scope>
    <source>
        <strain evidence="1">cv. Heinz 1706</strain>
    </source>
</reference>
<dbReference type="PaxDb" id="4081-Solyc08g022020.1.1"/>